<dbReference type="InterPro" id="IPR029058">
    <property type="entry name" value="AB_hydrolase_fold"/>
</dbReference>
<dbReference type="SUPFAM" id="SSF53474">
    <property type="entry name" value="alpha/beta-Hydrolases"/>
    <property type="match status" value="1"/>
</dbReference>
<comment type="caution">
    <text evidence="2">The sequence shown here is derived from an EMBL/GenBank/DDBJ whole genome shotgun (WGS) entry which is preliminary data.</text>
</comment>
<gene>
    <name evidence="2" type="ORF">J1C56_25910</name>
</gene>
<dbReference type="PANTHER" id="PTHR43433:SF5">
    <property type="entry name" value="AB HYDROLASE-1 DOMAIN-CONTAINING PROTEIN"/>
    <property type="match status" value="1"/>
</dbReference>
<dbReference type="InterPro" id="IPR000073">
    <property type="entry name" value="AB_hydrolase_1"/>
</dbReference>
<accession>A0A9X1D8D3</accession>
<evidence type="ECO:0000259" key="1">
    <source>
        <dbReference type="Pfam" id="PF00561"/>
    </source>
</evidence>
<dbReference type="EMBL" id="JAFLWW010000009">
    <property type="protein sequence ID" value="MBT1159016.1"/>
    <property type="molecule type" value="Genomic_DNA"/>
</dbReference>
<dbReference type="AlphaFoldDB" id="A0A9X1D8D3"/>
<reference evidence="2" key="1">
    <citation type="journal article" date="2021" name="Microorganisms">
        <title>Phylogenomic Reconstruction and Metabolic Potential of the Genus Aminobacter.</title>
        <authorList>
            <person name="Artuso I."/>
            <person name="Turrini P."/>
            <person name="Pirolo M."/>
            <person name="Lugli G.A."/>
            <person name="Ventura M."/>
            <person name="Visca P."/>
        </authorList>
    </citation>
    <scope>NUCLEOTIDE SEQUENCE</scope>
    <source>
        <strain evidence="2">LMG 26462</strain>
    </source>
</reference>
<evidence type="ECO:0000313" key="2">
    <source>
        <dbReference type="EMBL" id="MBT1159016.1"/>
    </source>
</evidence>
<protein>
    <submittedName>
        <fullName evidence="2">Alpha/beta hydrolase</fullName>
    </submittedName>
</protein>
<dbReference type="Pfam" id="PF00561">
    <property type="entry name" value="Abhydrolase_1"/>
    <property type="match status" value="1"/>
</dbReference>
<dbReference type="GO" id="GO:0004806">
    <property type="term" value="F:triacylglycerol lipase activity"/>
    <property type="evidence" value="ECO:0007669"/>
    <property type="project" value="TreeGrafter"/>
</dbReference>
<sequence length="286" mass="30039">MASETTTRTVRANGVEIATEAFGDPSAPPVLLIMGAMASMLWWPEDFCRRIAASGRYVIRYDNRDTGLSTKFAPGKPPYSMDDMATDAIAVLDAYGIAKAHVVGMSLGGMIAQILALSSPGRVASLTLVSTTPIGLDLDLPPPTPSYMEHAATGEGVDWSDRAQATGFIAGEARVIASTAHPHDAAKTRAFIERDHDRSGGYLSATNHFMLTGGEAVKGKLPGLKVPLAVIHGTADPIFPIVHGKAIADTVAGSTYLVVDGGGHELHEDDWGIVIPAIVNNSTAPR</sequence>
<keyword evidence="3" id="KW-1185">Reference proteome</keyword>
<dbReference type="PANTHER" id="PTHR43433">
    <property type="entry name" value="HYDROLASE, ALPHA/BETA FOLD FAMILY PROTEIN"/>
    <property type="match status" value="1"/>
</dbReference>
<feature type="domain" description="AB hydrolase-1" evidence="1">
    <location>
        <begin position="28"/>
        <end position="269"/>
    </location>
</feature>
<dbReference type="Proteomes" id="UP001138921">
    <property type="component" value="Unassembled WGS sequence"/>
</dbReference>
<dbReference type="Gene3D" id="3.40.50.1820">
    <property type="entry name" value="alpha/beta hydrolase"/>
    <property type="match status" value="1"/>
</dbReference>
<evidence type="ECO:0000313" key="3">
    <source>
        <dbReference type="Proteomes" id="UP001138921"/>
    </source>
</evidence>
<dbReference type="RefSeq" id="WP_214392940.1">
    <property type="nucleotide sequence ID" value="NZ_JAFLWW010000009.1"/>
</dbReference>
<dbReference type="GO" id="GO:0046503">
    <property type="term" value="P:glycerolipid catabolic process"/>
    <property type="evidence" value="ECO:0007669"/>
    <property type="project" value="TreeGrafter"/>
</dbReference>
<keyword evidence="2" id="KW-0378">Hydrolase</keyword>
<organism evidence="2 3">
    <name type="scientific">Aminobacter anthyllidis</name>
    <dbReference type="NCBI Taxonomy" id="1035067"/>
    <lineage>
        <taxon>Bacteria</taxon>
        <taxon>Pseudomonadati</taxon>
        <taxon>Pseudomonadota</taxon>
        <taxon>Alphaproteobacteria</taxon>
        <taxon>Hyphomicrobiales</taxon>
        <taxon>Phyllobacteriaceae</taxon>
        <taxon>Aminobacter</taxon>
    </lineage>
</organism>
<dbReference type="PRINTS" id="PR00111">
    <property type="entry name" value="ABHYDROLASE"/>
</dbReference>
<reference evidence="2" key="2">
    <citation type="submission" date="2021-03" db="EMBL/GenBank/DDBJ databases">
        <authorList>
            <person name="Artuso I."/>
            <person name="Turrini P."/>
            <person name="Pirolo M."/>
            <person name="Lugli G.A."/>
            <person name="Ventura M."/>
            <person name="Visca P."/>
        </authorList>
    </citation>
    <scope>NUCLEOTIDE SEQUENCE</scope>
    <source>
        <strain evidence="2">LMG 26462</strain>
    </source>
</reference>
<name>A0A9X1D8D3_9HYPH</name>
<dbReference type="InterPro" id="IPR050471">
    <property type="entry name" value="AB_hydrolase"/>
</dbReference>
<proteinExistence type="predicted"/>